<comment type="caution">
    <text evidence="1">The sequence shown here is derived from an EMBL/GenBank/DDBJ whole genome shotgun (WGS) entry which is preliminary data.</text>
</comment>
<sequence length="129" mass="14414">MQSLKVAVSVMPKWITAGDLWPTRLPYSMEWVGLPYVHLHRNILVVSRDSYGDGMRSTVCNSFCVLSAPPQLGSSIEWCALPFTESPVGGDINFIPVFCSPHTLRFHQAENDYLHGNQGPFRELHSPAT</sequence>
<gene>
    <name evidence="1" type="ORF">CEXT_54811</name>
</gene>
<accession>A0AAV4XAC4</accession>
<reference evidence="1 2" key="1">
    <citation type="submission" date="2021-06" db="EMBL/GenBank/DDBJ databases">
        <title>Caerostris extrusa draft genome.</title>
        <authorList>
            <person name="Kono N."/>
            <person name="Arakawa K."/>
        </authorList>
    </citation>
    <scope>NUCLEOTIDE SEQUENCE [LARGE SCALE GENOMIC DNA]</scope>
</reference>
<dbReference type="EMBL" id="BPLR01017411">
    <property type="protein sequence ID" value="GIY91403.1"/>
    <property type="molecule type" value="Genomic_DNA"/>
</dbReference>
<name>A0AAV4XAC4_CAEEX</name>
<keyword evidence="2" id="KW-1185">Reference proteome</keyword>
<protein>
    <submittedName>
        <fullName evidence="1">Uncharacterized protein</fullName>
    </submittedName>
</protein>
<organism evidence="1 2">
    <name type="scientific">Caerostris extrusa</name>
    <name type="common">Bark spider</name>
    <name type="synonym">Caerostris bankana</name>
    <dbReference type="NCBI Taxonomy" id="172846"/>
    <lineage>
        <taxon>Eukaryota</taxon>
        <taxon>Metazoa</taxon>
        <taxon>Ecdysozoa</taxon>
        <taxon>Arthropoda</taxon>
        <taxon>Chelicerata</taxon>
        <taxon>Arachnida</taxon>
        <taxon>Araneae</taxon>
        <taxon>Araneomorphae</taxon>
        <taxon>Entelegynae</taxon>
        <taxon>Araneoidea</taxon>
        <taxon>Araneidae</taxon>
        <taxon>Caerostris</taxon>
    </lineage>
</organism>
<dbReference type="AlphaFoldDB" id="A0AAV4XAC4"/>
<dbReference type="Proteomes" id="UP001054945">
    <property type="component" value="Unassembled WGS sequence"/>
</dbReference>
<evidence type="ECO:0000313" key="1">
    <source>
        <dbReference type="EMBL" id="GIY91403.1"/>
    </source>
</evidence>
<proteinExistence type="predicted"/>
<evidence type="ECO:0000313" key="2">
    <source>
        <dbReference type="Proteomes" id="UP001054945"/>
    </source>
</evidence>